<dbReference type="AlphaFoldDB" id="A0A371FJ55"/>
<protein>
    <submittedName>
        <fullName evidence="1">Uncharacterized protein</fullName>
    </submittedName>
</protein>
<dbReference type="OrthoDB" id="5592268at2759"/>
<dbReference type="Proteomes" id="UP000257109">
    <property type="component" value="Unassembled WGS sequence"/>
</dbReference>
<proteinExistence type="predicted"/>
<gene>
    <name evidence="1" type="ORF">CR513_41607</name>
</gene>
<feature type="non-terminal residue" evidence="1">
    <location>
        <position position="72"/>
    </location>
</feature>
<sequence>MANPSRNDWSRLLEDALWAHRIAYTCTYKYKTKEGIVTHIWKATLKMTRFEEATLALGGPMTRGRLKKIQEK</sequence>
<dbReference type="EMBL" id="QJKJ01008951">
    <property type="protein sequence ID" value="RDX78153.1"/>
    <property type="molecule type" value="Genomic_DNA"/>
</dbReference>
<reference evidence="1" key="1">
    <citation type="submission" date="2018-05" db="EMBL/GenBank/DDBJ databases">
        <title>Draft genome of Mucuna pruriens seed.</title>
        <authorList>
            <person name="Nnadi N.E."/>
            <person name="Vos R."/>
            <person name="Hasami M.H."/>
            <person name="Devisetty U.K."/>
            <person name="Aguiy J.C."/>
        </authorList>
    </citation>
    <scope>NUCLEOTIDE SEQUENCE [LARGE SCALE GENOMIC DNA]</scope>
    <source>
        <strain evidence="1">JCA_2017</strain>
    </source>
</reference>
<accession>A0A371FJ55</accession>
<comment type="caution">
    <text evidence="1">The sequence shown here is derived from an EMBL/GenBank/DDBJ whole genome shotgun (WGS) entry which is preliminary data.</text>
</comment>
<name>A0A371FJ55_MUCPR</name>
<evidence type="ECO:0000313" key="1">
    <source>
        <dbReference type="EMBL" id="RDX78153.1"/>
    </source>
</evidence>
<evidence type="ECO:0000313" key="2">
    <source>
        <dbReference type="Proteomes" id="UP000257109"/>
    </source>
</evidence>
<feature type="non-terminal residue" evidence="1">
    <location>
        <position position="1"/>
    </location>
</feature>
<organism evidence="1 2">
    <name type="scientific">Mucuna pruriens</name>
    <name type="common">Velvet bean</name>
    <name type="synonym">Dolichos pruriens</name>
    <dbReference type="NCBI Taxonomy" id="157652"/>
    <lineage>
        <taxon>Eukaryota</taxon>
        <taxon>Viridiplantae</taxon>
        <taxon>Streptophyta</taxon>
        <taxon>Embryophyta</taxon>
        <taxon>Tracheophyta</taxon>
        <taxon>Spermatophyta</taxon>
        <taxon>Magnoliopsida</taxon>
        <taxon>eudicotyledons</taxon>
        <taxon>Gunneridae</taxon>
        <taxon>Pentapetalae</taxon>
        <taxon>rosids</taxon>
        <taxon>fabids</taxon>
        <taxon>Fabales</taxon>
        <taxon>Fabaceae</taxon>
        <taxon>Papilionoideae</taxon>
        <taxon>50 kb inversion clade</taxon>
        <taxon>NPAAA clade</taxon>
        <taxon>indigoferoid/millettioid clade</taxon>
        <taxon>Phaseoleae</taxon>
        <taxon>Mucuna</taxon>
    </lineage>
</organism>
<keyword evidence="2" id="KW-1185">Reference proteome</keyword>